<organism evidence="10 11">
    <name type="scientific">Acetivibrio mesophilus</name>
    <dbReference type="NCBI Taxonomy" id="2487273"/>
    <lineage>
        <taxon>Bacteria</taxon>
        <taxon>Bacillati</taxon>
        <taxon>Bacillota</taxon>
        <taxon>Clostridia</taxon>
        <taxon>Eubacteriales</taxon>
        <taxon>Oscillospiraceae</taxon>
        <taxon>Acetivibrio</taxon>
    </lineage>
</organism>
<evidence type="ECO:0000313" key="11">
    <source>
        <dbReference type="Proteomes" id="UP000289166"/>
    </source>
</evidence>
<dbReference type="EMBL" id="RLII01000003">
    <property type="protein sequence ID" value="RXE60063.1"/>
    <property type="molecule type" value="Genomic_DNA"/>
</dbReference>
<keyword evidence="4 7" id="KW-0328">Glycosyltransferase</keyword>
<dbReference type="NCBIfam" id="NF001898">
    <property type="entry name" value="PRK00654.1-1"/>
    <property type="match status" value="1"/>
</dbReference>
<keyword evidence="6 7" id="KW-0320">Glycogen biosynthesis</keyword>
<protein>
    <recommendedName>
        <fullName evidence="7">Glycogen synthase</fullName>
        <ecNumber evidence="7">2.4.1.21</ecNumber>
    </recommendedName>
    <alternativeName>
        <fullName evidence="7">Starch [bacterial glycogen] synthase</fullName>
    </alternativeName>
</protein>
<feature type="domain" description="Glycosyl transferase family 1" evidence="8">
    <location>
        <begin position="297"/>
        <end position="447"/>
    </location>
</feature>
<dbReference type="Gene3D" id="3.40.50.2000">
    <property type="entry name" value="Glycogen Phosphorylase B"/>
    <property type="match status" value="2"/>
</dbReference>
<gene>
    <name evidence="7 10" type="primary">glgA</name>
    <name evidence="10" type="ORF">EFD62_04725</name>
</gene>
<evidence type="ECO:0000256" key="6">
    <source>
        <dbReference type="ARBA" id="ARBA00023056"/>
    </source>
</evidence>
<dbReference type="SUPFAM" id="SSF53756">
    <property type="entry name" value="UDP-Glycosyltransferase/glycogen phosphorylase"/>
    <property type="match status" value="1"/>
</dbReference>
<dbReference type="CDD" id="cd03791">
    <property type="entry name" value="GT5_Glycogen_synthase_DULL1-like"/>
    <property type="match status" value="1"/>
</dbReference>
<dbReference type="GO" id="GO:0004373">
    <property type="term" value="F:alpha-1,4-glucan glucosyltransferase (UDP-glucose donor) activity"/>
    <property type="evidence" value="ECO:0007669"/>
    <property type="project" value="InterPro"/>
</dbReference>
<dbReference type="InterPro" id="IPR001296">
    <property type="entry name" value="Glyco_trans_1"/>
</dbReference>
<evidence type="ECO:0000256" key="4">
    <source>
        <dbReference type="ARBA" id="ARBA00022676"/>
    </source>
</evidence>
<evidence type="ECO:0000256" key="1">
    <source>
        <dbReference type="ARBA" id="ARBA00001478"/>
    </source>
</evidence>
<comment type="catalytic activity">
    <reaction evidence="1 7">
        <text>[(1-&gt;4)-alpha-D-glucosyl](n) + ADP-alpha-D-glucose = [(1-&gt;4)-alpha-D-glucosyl](n+1) + ADP + H(+)</text>
        <dbReference type="Rhea" id="RHEA:18189"/>
        <dbReference type="Rhea" id="RHEA-COMP:9584"/>
        <dbReference type="Rhea" id="RHEA-COMP:9587"/>
        <dbReference type="ChEBI" id="CHEBI:15378"/>
        <dbReference type="ChEBI" id="CHEBI:15444"/>
        <dbReference type="ChEBI" id="CHEBI:57498"/>
        <dbReference type="ChEBI" id="CHEBI:456216"/>
        <dbReference type="EC" id="2.4.1.21"/>
    </reaction>
</comment>
<dbReference type="InterPro" id="IPR011835">
    <property type="entry name" value="GS/SS"/>
</dbReference>
<dbReference type="Pfam" id="PF08323">
    <property type="entry name" value="Glyco_transf_5"/>
    <property type="match status" value="1"/>
</dbReference>
<feature type="binding site" evidence="7">
    <location>
        <position position="21"/>
    </location>
    <ligand>
        <name>ADP-alpha-D-glucose</name>
        <dbReference type="ChEBI" id="CHEBI:57498"/>
    </ligand>
</feature>
<dbReference type="AlphaFoldDB" id="A0A4Q0I6Q1"/>
<comment type="function">
    <text evidence="2 7">Synthesizes alpha-1,4-glucan chains using ADP-glucose.</text>
</comment>
<feature type="domain" description="Starch synthase catalytic" evidence="9">
    <location>
        <begin position="8"/>
        <end position="245"/>
    </location>
</feature>
<keyword evidence="5 7" id="KW-0808">Transferase</keyword>
<comment type="similarity">
    <text evidence="3 7">Belongs to the glycosyltransferase 1 family. Bacterial/plant glycogen synthase subfamily.</text>
</comment>
<reference evidence="11" key="1">
    <citation type="submission" date="2018-11" db="EMBL/GenBank/DDBJ databases">
        <title>Genome sequencing of a novel mesophilic and cellulolytic organism within the genus Hungateiclostridium.</title>
        <authorList>
            <person name="Rettenmaier R."/>
            <person name="Liebl W."/>
            <person name="Zverlov V."/>
        </authorList>
    </citation>
    <scope>NUCLEOTIDE SEQUENCE [LARGE SCALE GENOMIC DNA]</scope>
    <source>
        <strain evidence="11">N2K1</strain>
    </source>
</reference>
<dbReference type="Proteomes" id="UP000289166">
    <property type="component" value="Unassembled WGS sequence"/>
</dbReference>
<dbReference type="RefSeq" id="WP_128705814.1">
    <property type="nucleotide sequence ID" value="NZ_RLII01000003.1"/>
</dbReference>
<name>A0A4Q0I6Q1_9FIRM</name>
<evidence type="ECO:0000256" key="7">
    <source>
        <dbReference type="HAMAP-Rule" id="MF_00484"/>
    </source>
</evidence>
<dbReference type="InterPro" id="IPR013534">
    <property type="entry name" value="Starch_synth_cat_dom"/>
</dbReference>
<dbReference type="HAMAP" id="MF_00484">
    <property type="entry name" value="Glycogen_synth"/>
    <property type="match status" value="1"/>
</dbReference>
<dbReference type="OrthoDB" id="9808590at2"/>
<dbReference type="PANTHER" id="PTHR45825">
    <property type="entry name" value="GRANULE-BOUND STARCH SYNTHASE 1, CHLOROPLASTIC/AMYLOPLASTIC"/>
    <property type="match status" value="1"/>
</dbReference>
<comment type="pathway">
    <text evidence="7">Glycan biosynthesis; glycogen biosynthesis.</text>
</comment>
<dbReference type="UniPathway" id="UPA00164"/>
<evidence type="ECO:0000256" key="2">
    <source>
        <dbReference type="ARBA" id="ARBA00002764"/>
    </source>
</evidence>
<sequence length="488" mass="56119">MRENDNLKVLFVSVEVAPFAKTGGLADVAGSLPKSLLSMGYDVRVAMPRYQQIETNMKYVTDFPVDMGGRQSTCIVREGEIGFKSDGKDMSVPIYFLDNYHYFNRGGIYCYFDDADRFAFFCKAALEMLPKIDFKPDIIHCNDWHTGPMCMFLNEKYKTYPFYKNIKTMFTIHNLEYQGNFSRDVMGIMGMPDEIFVPEKVEFYGMFSFMKAGLVYSDIITTVSETYAKEIQTERYGEKLEGLLKNRSKDLYGIVNGIDYDVFNPETDPRIYKNYTVDTFKLKAENKYALQKEMGLPKKDVPVIGLISRLTGQKGLNLIMDEIDEMMKEDIQFILLGAGDEYYETGFKKIQEKYPDKVGVFIGFNAPLAQRIYAGSDMFLMPSRFEPCGLGQLFSLRYGTIPIVRSTGGLAETVIDIDKDKKNGNGFSYQDFTSKDMMDTIKRAIKFYNEKPLEWEDMVKRAMISDYSWNSSASKYSDLYLKLVKKKK</sequence>
<dbReference type="NCBIfam" id="NF001899">
    <property type="entry name" value="PRK00654.1-2"/>
    <property type="match status" value="1"/>
</dbReference>
<keyword evidence="11" id="KW-1185">Reference proteome</keyword>
<evidence type="ECO:0000256" key="3">
    <source>
        <dbReference type="ARBA" id="ARBA00010281"/>
    </source>
</evidence>
<dbReference type="EC" id="2.4.1.21" evidence="7"/>
<dbReference type="GO" id="GO:0005978">
    <property type="term" value="P:glycogen biosynthetic process"/>
    <property type="evidence" value="ECO:0007669"/>
    <property type="project" value="UniProtKB-UniRule"/>
</dbReference>
<evidence type="ECO:0000259" key="8">
    <source>
        <dbReference type="Pfam" id="PF00534"/>
    </source>
</evidence>
<dbReference type="Pfam" id="PF00534">
    <property type="entry name" value="Glycos_transf_1"/>
    <property type="match status" value="1"/>
</dbReference>
<dbReference type="NCBIfam" id="TIGR02095">
    <property type="entry name" value="glgA"/>
    <property type="match status" value="1"/>
</dbReference>
<accession>A0A4Q0I6Q1</accession>
<dbReference type="PANTHER" id="PTHR45825:SF11">
    <property type="entry name" value="ALPHA AMYLASE DOMAIN-CONTAINING PROTEIN"/>
    <property type="match status" value="1"/>
</dbReference>
<comment type="caution">
    <text evidence="10">The sequence shown here is derived from an EMBL/GenBank/DDBJ whole genome shotgun (WGS) entry which is preliminary data.</text>
</comment>
<proteinExistence type="inferred from homology"/>
<evidence type="ECO:0000259" key="9">
    <source>
        <dbReference type="Pfam" id="PF08323"/>
    </source>
</evidence>
<evidence type="ECO:0000256" key="5">
    <source>
        <dbReference type="ARBA" id="ARBA00022679"/>
    </source>
</evidence>
<evidence type="ECO:0000313" key="10">
    <source>
        <dbReference type="EMBL" id="RXE60063.1"/>
    </source>
</evidence>
<dbReference type="GO" id="GO:0009011">
    <property type="term" value="F:alpha-1,4-glucan glucosyltransferase (ADP-glucose donor) activity"/>
    <property type="evidence" value="ECO:0007669"/>
    <property type="project" value="UniProtKB-UniRule"/>
</dbReference>